<dbReference type="Pfam" id="PF00657">
    <property type="entry name" value="Lipase_GDSL"/>
    <property type="match status" value="1"/>
</dbReference>
<dbReference type="STRING" id="218851.A0A2G5CJ18"/>
<dbReference type="OrthoDB" id="1600564at2759"/>
<accession>A0A2G5CJ18</accession>
<dbReference type="InterPro" id="IPR050592">
    <property type="entry name" value="GDSL_lipolytic_enzyme"/>
</dbReference>
<organism evidence="2 3">
    <name type="scientific">Aquilegia coerulea</name>
    <name type="common">Rocky mountain columbine</name>
    <dbReference type="NCBI Taxonomy" id="218851"/>
    <lineage>
        <taxon>Eukaryota</taxon>
        <taxon>Viridiplantae</taxon>
        <taxon>Streptophyta</taxon>
        <taxon>Embryophyta</taxon>
        <taxon>Tracheophyta</taxon>
        <taxon>Spermatophyta</taxon>
        <taxon>Magnoliopsida</taxon>
        <taxon>Ranunculales</taxon>
        <taxon>Ranunculaceae</taxon>
        <taxon>Thalictroideae</taxon>
        <taxon>Aquilegia</taxon>
    </lineage>
</organism>
<dbReference type="GO" id="GO:0016788">
    <property type="term" value="F:hydrolase activity, acting on ester bonds"/>
    <property type="evidence" value="ECO:0007669"/>
    <property type="project" value="InterPro"/>
</dbReference>
<dbReference type="InParanoid" id="A0A2G5CJ18"/>
<dbReference type="PANTHER" id="PTHR45642">
    <property type="entry name" value="GDSL ESTERASE/LIPASE EXL3"/>
    <property type="match status" value="1"/>
</dbReference>
<keyword evidence="3" id="KW-1185">Reference proteome</keyword>
<dbReference type="Gene3D" id="3.40.50.1110">
    <property type="entry name" value="SGNH hydrolase"/>
    <property type="match status" value="1"/>
</dbReference>
<reference evidence="2 3" key="1">
    <citation type="submission" date="2017-09" db="EMBL/GenBank/DDBJ databases">
        <title>WGS assembly of Aquilegia coerulea Goldsmith.</title>
        <authorList>
            <person name="Hodges S."/>
            <person name="Kramer E."/>
            <person name="Nordborg M."/>
            <person name="Tomkins J."/>
            <person name="Borevitz J."/>
            <person name="Derieg N."/>
            <person name="Yan J."/>
            <person name="Mihaltcheva S."/>
            <person name="Hayes R.D."/>
            <person name="Rokhsar D."/>
        </authorList>
    </citation>
    <scope>NUCLEOTIDE SEQUENCE [LARGE SCALE GENOMIC DNA]</scope>
    <source>
        <strain evidence="3">cv. Goldsmith</strain>
    </source>
</reference>
<evidence type="ECO:0000313" key="3">
    <source>
        <dbReference type="Proteomes" id="UP000230069"/>
    </source>
</evidence>
<evidence type="ECO:0000313" key="2">
    <source>
        <dbReference type="EMBL" id="PIA31305.1"/>
    </source>
</evidence>
<evidence type="ECO:0008006" key="4">
    <source>
        <dbReference type="Google" id="ProtNLM"/>
    </source>
</evidence>
<sequence>MASLYWYRLMASLSKINVSLLLFVIFFFSTHDSTMVEAKYRTSSKNLTNKVSALIVFGDSYFDTGNNNDFFSIAKSNHKPYGIDFPFQIPTGRFSNGVNLADIIASYLGVTEFVPAYLDKTKDLQTLMAGVNFASAGSGYDQLSGQQSNAILIQKQFEYFKEYKTKLELSMGQIGTQLHLENAVFLINYGTNDIVTTYFYGHRKKQFTIEGYLQFLLQNAMNFFQGLFDLGARRIVVAGLLPTGCTPVLGRSNSVLKKPCLLNLYSNLSSDFNKKLQDGINSMQLEFLKYNGIIVYADLFLPMSDITQNPMKYGYEFTDIACCGLGFTDVGLFCNFLSKICTDRSQFVYFDNFHPTQKTYQILFNAIRGVIDLMIPT</sequence>
<proteinExistence type="inferred from homology"/>
<gene>
    <name evidence="2" type="ORF">AQUCO_05100085v1</name>
</gene>
<dbReference type="SUPFAM" id="SSF52266">
    <property type="entry name" value="SGNH hydrolase"/>
    <property type="match status" value="1"/>
</dbReference>
<dbReference type="InterPro" id="IPR036514">
    <property type="entry name" value="SGNH_hydro_sf"/>
</dbReference>
<dbReference type="PANTHER" id="PTHR45642:SF3">
    <property type="entry name" value="OS09G0540400 PROTEIN"/>
    <property type="match status" value="1"/>
</dbReference>
<dbReference type="InterPro" id="IPR001087">
    <property type="entry name" value="GDSL"/>
</dbReference>
<comment type="similarity">
    <text evidence="1">Belongs to the 'GDSL' lipolytic enzyme family.</text>
</comment>
<name>A0A2G5CJ18_AQUCA</name>
<dbReference type="AlphaFoldDB" id="A0A2G5CJ18"/>
<dbReference type="Proteomes" id="UP000230069">
    <property type="component" value="Unassembled WGS sequence"/>
</dbReference>
<dbReference type="CDD" id="cd01837">
    <property type="entry name" value="SGNH_plant_lipase_like"/>
    <property type="match status" value="1"/>
</dbReference>
<protein>
    <recommendedName>
        <fullName evidence="4">SGNH hydrolase-type esterase domain-containing protein</fullName>
    </recommendedName>
</protein>
<dbReference type="EMBL" id="KZ305068">
    <property type="protein sequence ID" value="PIA31305.1"/>
    <property type="molecule type" value="Genomic_DNA"/>
</dbReference>
<dbReference type="InterPro" id="IPR035669">
    <property type="entry name" value="SGNH_plant_lipase-like"/>
</dbReference>
<evidence type="ECO:0000256" key="1">
    <source>
        <dbReference type="ARBA" id="ARBA00008668"/>
    </source>
</evidence>